<dbReference type="EMBL" id="MK482089">
    <property type="protein sequence ID" value="QFC18198.1"/>
    <property type="molecule type" value="Genomic_DNA"/>
</dbReference>
<dbReference type="SUPFAM" id="SSF47336">
    <property type="entry name" value="ACP-like"/>
    <property type="match status" value="1"/>
</dbReference>
<evidence type="ECO:0000313" key="3">
    <source>
        <dbReference type="EMBL" id="QFF90745.1"/>
    </source>
</evidence>
<reference evidence="3" key="2">
    <citation type="submission" date="2019-02" db="EMBL/GenBank/DDBJ databases">
        <authorList>
            <person name="Pang Y."/>
        </authorList>
    </citation>
    <scope>NUCLEOTIDE SEQUENCE</scope>
    <source>
        <strain evidence="3">G3567</strain>
    </source>
</reference>
<keyword evidence="2" id="KW-0456">Lyase</keyword>
<dbReference type="PROSITE" id="PS51819">
    <property type="entry name" value="VOC"/>
    <property type="match status" value="1"/>
</dbReference>
<name>A0A5P4S7J7_VIBPH</name>
<dbReference type="Gene3D" id="1.10.1200.10">
    <property type="entry name" value="ACP-like"/>
    <property type="match status" value="1"/>
</dbReference>
<dbReference type="InterPro" id="IPR029068">
    <property type="entry name" value="Glyas_Bleomycin-R_OHBP_Dase"/>
</dbReference>
<dbReference type="InterPro" id="IPR037523">
    <property type="entry name" value="VOC_core"/>
</dbReference>
<sequence>MNAMFSALGVIHVDHYAVTTKDLIATLKDFLSVPGAKLLRGPGENPAQQVYYAFVELNGMGVVEILAPLDDHSPILGHLGSGGGAYHLCYAVQDIDKAIKVAEQDFGAKLVVAPRADGAFDGRRVAFLVHPNHGLFELLEAYPVDSTPVSHQSIKPEVVDSKQDKLMEIYRSVVDSGRLDYDGTDMASCPKWDSFKHLMLIMEIEKQFEISIPASDMSTLDSLKKIESYLVNK</sequence>
<accession>A0A5P4S7J7</accession>
<evidence type="ECO:0000313" key="2">
    <source>
        <dbReference type="EMBL" id="QFC18198.1"/>
    </source>
</evidence>
<dbReference type="GO" id="GO:0016829">
    <property type="term" value="F:lyase activity"/>
    <property type="evidence" value="ECO:0007669"/>
    <property type="project" value="UniProtKB-KW"/>
</dbReference>
<protein>
    <submittedName>
        <fullName evidence="2">Lactoylglutathione lyase</fullName>
    </submittedName>
</protein>
<dbReference type="RefSeq" id="WP_229625487.1">
    <property type="nucleotide sequence ID" value="NZ_JBJJKI010000003.1"/>
</dbReference>
<dbReference type="Pfam" id="PF13669">
    <property type="entry name" value="Glyoxalase_4"/>
    <property type="match status" value="1"/>
</dbReference>
<dbReference type="SUPFAM" id="SSF54593">
    <property type="entry name" value="Glyoxalase/Bleomycin resistance protein/Dihydroxybiphenyl dioxygenase"/>
    <property type="match status" value="1"/>
</dbReference>
<proteinExistence type="predicted"/>
<organism evidence="2">
    <name type="scientific">Vibrio parahaemolyticus</name>
    <dbReference type="NCBI Taxonomy" id="670"/>
    <lineage>
        <taxon>Bacteria</taxon>
        <taxon>Pseudomonadati</taxon>
        <taxon>Pseudomonadota</taxon>
        <taxon>Gammaproteobacteria</taxon>
        <taxon>Vibrionales</taxon>
        <taxon>Vibrionaceae</taxon>
        <taxon>Vibrio</taxon>
    </lineage>
</organism>
<dbReference type="InterPro" id="IPR036736">
    <property type="entry name" value="ACP-like_sf"/>
</dbReference>
<dbReference type="AlphaFoldDB" id="A0A5P4S7J7"/>
<feature type="domain" description="VOC" evidence="1">
    <location>
        <begin position="12"/>
        <end position="141"/>
    </location>
</feature>
<gene>
    <name evidence="2" type="primary">gloA</name>
</gene>
<dbReference type="EMBL" id="MK503855">
    <property type="protein sequence ID" value="QFF90745.1"/>
    <property type="molecule type" value="Genomic_DNA"/>
</dbReference>
<evidence type="ECO:0000259" key="1">
    <source>
        <dbReference type="PROSITE" id="PS51819"/>
    </source>
</evidence>
<reference evidence="2" key="1">
    <citation type="journal article" date="2019" name="Int. J. Food Microbiol.">
        <title>Developing a novel molecular serotyping system based on capsular polysaccharide synthesis gene clusters of Vibrio parahaemolyticus.</title>
        <authorList>
            <person name="Pang Y."/>
            <person name="Guo X."/>
            <person name="Tian X."/>
            <person name="Liu F."/>
            <person name="Wang L."/>
            <person name="Wu J."/>
            <person name="Zhang S."/>
            <person name="Li S."/>
            <person name="Liu B."/>
        </authorList>
    </citation>
    <scope>NUCLEOTIDE SEQUENCE</scope>
    <source>
        <strain evidence="2">G3566</strain>
    </source>
</reference>
<dbReference type="Gene3D" id="3.10.180.10">
    <property type="entry name" value="2,3-Dihydroxybiphenyl 1,2-Dioxygenase, domain 1"/>
    <property type="match status" value="1"/>
</dbReference>